<evidence type="ECO:0000313" key="2">
    <source>
        <dbReference type="EMBL" id="NMH89226.1"/>
    </source>
</evidence>
<name>A0ABX1S1J9_9FLAO</name>
<protein>
    <submittedName>
        <fullName evidence="2">Uncharacterized protein</fullName>
    </submittedName>
</protein>
<dbReference type="EMBL" id="JABBHF010000011">
    <property type="protein sequence ID" value="NMH89226.1"/>
    <property type="molecule type" value="Genomic_DNA"/>
</dbReference>
<accession>A0ABX1S1J9</accession>
<evidence type="ECO:0000313" key="3">
    <source>
        <dbReference type="Proteomes" id="UP000746690"/>
    </source>
</evidence>
<organism evidence="2 3">
    <name type="scientific">Flavivirga algicola</name>
    <dbReference type="NCBI Taxonomy" id="2729136"/>
    <lineage>
        <taxon>Bacteria</taxon>
        <taxon>Pseudomonadati</taxon>
        <taxon>Bacteroidota</taxon>
        <taxon>Flavobacteriia</taxon>
        <taxon>Flavobacteriales</taxon>
        <taxon>Flavobacteriaceae</taxon>
        <taxon>Flavivirga</taxon>
    </lineage>
</organism>
<reference evidence="2 3" key="1">
    <citation type="submission" date="2020-04" db="EMBL/GenBank/DDBJ databases">
        <title>A Flavivirga sp. nov.</title>
        <authorList>
            <person name="Sun X."/>
        </authorList>
    </citation>
    <scope>NUCLEOTIDE SEQUENCE [LARGE SCALE GENOMIC DNA]</scope>
    <source>
        <strain evidence="2 3">Y03</strain>
    </source>
</reference>
<feature type="signal peptide" evidence="1">
    <location>
        <begin position="1"/>
        <end position="26"/>
    </location>
</feature>
<keyword evidence="3" id="KW-1185">Reference proteome</keyword>
<evidence type="ECO:0000256" key="1">
    <source>
        <dbReference type="SAM" id="SignalP"/>
    </source>
</evidence>
<comment type="caution">
    <text evidence="2">The sequence shown here is derived from an EMBL/GenBank/DDBJ whole genome shotgun (WGS) entry which is preliminary data.</text>
</comment>
<dbReference type="RefSeq" id="WP_169676017.1">
    <property type="nucleotide sequence ID" value="NZ_JABBHF010000011.1"/>
</dbReference>
<gene>
    <name evidence="2" type="ORF">HHX25_17065</name>
</gene>
<sequence length="200" mass="22892">MKNVIKTFKKNLLLVAMMFTVIVGNATEISSFKIEKDLKGTALTIDNVKEGDLLSIKNYKGITLYKEFIQSSGTYTKGFDLTELPDGNYFFEVDKDLEINTIPFTVTGKKVVFDKNKEVVIFKPHVREKDNLVYITKFSPNLEPLKIRVYGDYDGGFHLVHSEKIEGVQIAKKIFKLREGGNYKIVLNSNNKEYTKFINN</sequence>
<feature type="chain" id="PRO_5046678835" evidence="1">
    <location>
        <begin position="27"/>
        <end position="200"/>
    </location>
</feature>
<keyword evidence="1" id="KW-0732">Signal</keyword>
<dbReference type="Proteomes" id="UP000746690">
    <property type="component" value="Unassembled WGS sequence"/>
</dbReference>
<proteinExistence type="predicted"/>